<dbReference type="AlphaFoldDB" id="S9VQJ1"/>
<evidence type="ECO:0000259" key="4">
    <source>
        <dbReference type="Pfam" id="PF09745"/>
    </source>
</evidence>
<gene>
    <name evidence="5" type="ORF">SPOG_00989</name>
</gene>
<accession>S9VQJ1</accession>
<feature type="compositionally biased region" description="Acidic residues" evidence="3">
    <location>
        <begin position="29"/>
        <end position="39"/>
    </location>
</feature>
<dbReference type="Proteomes" id="UP000015464">
    <property type="component" value="Unassembled WGS sequence"/>
</dbReference>
<feature type="compositionally biased region" description="Polar residues" evidence="3">
    <location>
        <begin position="253"/>
        <end position="267"/>
    </location>
</feature>
<dbReference type="OMA" id="DEYYDSM"/>
<dbReference type="InterPro" id="IPR018612">
    <property type="entry name" value="NSRP1_N"/>
</dbReference>
<dbReference type="GO" id="GO:0000381">
    <property type="term" value="P:regulation of alternative mRNA splicing, via spliceosome"/>
    <property type="evidence" value="ECO:0007669"/>
    <property type="project" value="InterPro"/>
</dbReference>
<evidence type="ECO:0000313" key="5">
    <source>
        <dbReference type="EMBL" id="EPY50228.1"/>
    </source>
</evidence>
<feature type="region of interest" description="Disordered" evidence="3">
    <location>
        <begin position="79"/>
        <end position="100"/>
    </location>
</feature>
<feature type="region of interest" description="Disordered" evidence="3">
    <location>
        <begin position="126"/>
        <end position="335"/>
    </location>
</feature>
<dbReference type="PANTHER" id="PTHR47845:SF1">
    <property type="entry name" value="NUCLEAR SPECKLE SPLICING REGULATORY PROTEIN 1 HOMOLOG"/>
    <property type="match status" value="1"/>
</dbReference>
<feature type="compositionally biased region" description="Basic and acidic residues" evidence="3">
    <location>
        <begin position="145"/>
        <end position="161"/>
    </location>
</feature>
<reference evidence="5 6" key="1">
    <citation type="journal article" date="2011" name="Science">
        <title>Comparative functional genomics of the fission yeasts.</title>
        <authorList>
            <person name="Rhind N."/>
            <person name="Chen Z."/>
            <person name="Yassour M."/>
            <person name="Thompson D.A."/>
            <person name="Haas B.J."/>
            <person name="Habib N."/>
            <person name="Wapinski I."/>
            <person name="Roy S."/>
            <person name="Lin M.F."/>
            <person name="Heiman D.I."/>
            <person name="Young S.K."/>
            <person name="Furuya K."/>
            <person name="Guo Y."/>
            <person name="Pidoux A."/>
            <person name="Chen H.M."/>
            <person name="Robbertse B."/>
            <person name="Goldberg J.M."/>
            <person name="Aoki K."/>
            <person name="Bayne E.H."/>
            <person name="Berlin A.M."/>
            <person name="Desjardins C.A."/>
            <person name="Dobbs E."/>
            <person name="Dukaj L."/>
            <person name="Fan L."/>
            <person name="FitzGerald M.G."/>
            <person name="French C."/>
            <person name="Gujja S."/>
            <person name="Hansen K."/>
            <person name="Keifenheim D."/>
            <person name="Levin J.Z."/>
            <person name="Mosher R.A."/>
            <person name="Mueller C.A."/>
            <person name="Pfiffner J."/>
            <person name="Priest M."/>
            <person name="Russ C."/>
            <person name="Smialowska A."/>
            <person name="Swoboda P."/>
            <person name="Sykes S.M."/>
            <person name="Vaughn M."/>
            <person name="Vengrova S."/>
            <person name="Yoder R."/>
            <person name="Zeng Q."/>
            <person name="Allshire R."/>
            <person name="Baulcombe D."/>
            <person name="Birren B.W."/>
            <person name="Brown W."/>
            <person name="Ekwall K."/>
            <person name="Kellis M."/>
            <person name="Leatherwood J."/>
            <person name="Levin H."/>
            <person name="Margalit H."/>
            <person name="Martienssen R."/>
            <person name="Nieduszynski C.A."/>
            <person name="Spatafora J.W."/>
            <person name="Friedman N."/>
            <person name="Dalgaard J.Z."/>
            <person name="Baumann P."/>
            <person name="Niki H."/>
            <person name="Regev A."/>
            <person name="Nusbaum C."/>
        </authorList>
    </citation>
    <scope>NUCLEOTIDE SEQUENCE [LARGE SCALE GENOMIC DNA]</scope>
    <source>
        <strain evidence="6">OY26 / ATCC MYA-4695 / CBS 11777 / NBRC 106824 / NRRL Y48691</strain>
    </source>
</reference>
<organism evidence="5 6">
    <name type="scientific">Schizosaccharomyces cryophilus (strain OY26 / ATCC MYA-4695 / CBS 11777 / NBRC 106824 / NRRL Y48691)</name>
    <name type="common">Fission yeast</name>
    <dbReference type="NCBI Taxonomy" id="653667"/>
    <lineage>
        <taxon>Eukaryota</taxon>
        <taxon>Fungi</taxon>
        <taxon>Dikarya</taxon>
        <taxon>Ascomycota</taxon>
        <taxon>Taphrinomycotina</taxon>
        <taxon>Schizosaccharomycetes</taxon>
        <taxon>Schizosaccharomycetales</taxon>
        <taxon>Schizosaccharomycetaceae</taxon>
        <taxon>Schizosaccharomyces</taxon>
    </lineage>
</organism>
<proteinExistence type="inferred from homology"/>
<dbReference type="Pfam" id="PF09745">
    <property type="entry name" value="NSRP1_N"/>
    <property type="match status" value="1"/>
</dbReference>
<dbReference type="PANTHER" id="PTHR47845">
    <property type="entry name" value="NUCLEAR SPECKLE SPLICING REGULATORY PROTEIN 1 HOMOLOG"/>
    <property type="match status" value="1"/>
</dbReference>
<feature type="region of interest" description="Disordered" evidence="3">
    <location>
        <begin position="1"/>
        <end position="64"/>
    </location>
</feature>
<dbReference type="HOGENOM" id="CLU_042321_0_0_1"/>
<dbReference type="OrthoDB" id="446635at2759"/>
<feature type="compositionally biased region" description="Polar residues" evidence="3">
    <location>
        <begin position="193"/>
        <end position="205"/>
    </location>
</feature>
<dbReference type="STRING" id="653667.S9VQJ1"/>
<feature type="compositionally biased region" description="Basic and acidic residues" evidence="3">
    <location>
        <begin position="268"/>
        <end position="277"/>
    </location>
</feature>
<dbReference type="GeneID" id="25035320"/>
<feature type="compositionally biased region" description="Basic and acidic residues" evidence="3">
    <location>
        <begin position="295"/>
        <end position="321"/>
    </location>
</feature>
<comment type="similarity">
    <text evidence="1">Belongs to the NSRP1 family.</text>
</comment>
<protein>
    <submittedName>
        <fullName evidence="5">CCDC55 protein</fullName>
    </submittedName>
</protein>
<dbReference type="RefSeq" id="XP_013024714.1">
    <property type="nucleotide sequence ID" value="XM_013169260.1"/>
</dbReference>
<evidence type="ECO:0000256" key="1">
    <source>
        <dbReference type="ARBA" id="ARBA00010126"/>
    </source>
</evidence>
<feature type="compositionally biased region" description="Low complexity" evidence="3">
    <location>
        <begin position="224"/>
        <end position="235"/>
    </location>
</feature>
<feature type="compositionally biased region" description="Polar residues" evidence="3">
    <location>
        <begin position="40"/>
        <end position="49"/>
    </location>
</feature>
<keyword evidence="2" id="KW-0175">Coiled coil</keyword>
<feature type="domain" description="Nuclear speckle splicing regulatory protein 1 N-terminal" evidence="4">
    <location>
        <begin position="59"/>
        <end position="169"/>
    </location>
</feature>
<sequence>MSQSGFHYGLNIMKKPSQENKNARINFLDEAEDSSEEEATQPSSIQAVQSIPVEEPVWKETTENDASVYGYDEYYDSMKSAEREQQELRRQEAQERRPKYMEKLIESAKTRKRDILIARERALQKQRELEGDDGAEKFVTSSYKSHREEVEREVEDKKREEEELEAQNSRGGGMKDFYATMLERQEKEHEKAMQSTIAKPISQQRNDNEEKAGEKAFHESYKANESLELNDNNELIDQKQVLSAGLNVPKPPSTKSSLPASRPPSNGSRREQGETKRGRYNHRGSKDIYSLEQVEEQKRKYEEEQRIKKAKEEEKKREIALKTHTPKTTTQEQVLSARERYLKRKREAANSEGDS</sequence>
<evidence type="ECO:0000256" key="2">
    <source>
        <dbReference type="ARBA" id="ARBA00023054"/>
    </source>
</evidence>
<dbReference type="eggNOG" id="KOG2117">
    <property type="taxonomic scope" value="Eukaryota"/>
</dbReference>
<feature type="compositionally biased region" description="Basic and acidic residues" evidence="3">
    <location>
        <begin position="183"/>
        <end position="192"/>
    </location>
</feature>
<evidence type="ECO:0000313" key="6">
    <source>
        <dbReference type="Proteomes" id="UP000015464"/>
    </source>
</evidence>
<dbReference type="InterPro" id="IPR053246">
    <property type="entry name" value="NS_splicing_regulatory_protein"/>
</dbReference>
<dbReference type="EMBL" id="KE546993">
    <property type="protein sequence ID" value="EPY50228.1"/>
    <property type="molecule type" value="Genomic_DNA"/>
</dbReference>
<name>S9VQJ1_SCHCR</name>
<evidence type="ECO:0000256" key="3">
    <source>
        <dbReference type="SAM" id="MobiDB-lite"/>
    </source>
</evidence>
<keyword evidence="6" id="KW-1185">Reference proteome</keyword>
<feature type="compositionally biased region" description="Basic and acidic residues" evidence="3">
    <location>
        <begin position="206"/>
        <end position="222"/>
    </location>
</feature>